<keyword evidence="5 11" id="KW-0812">Transmembrane</keyword>
<dbReference type="GO" id="GO:0005886">
    <property type="term" value="C:plasma membrane"/>
    <property type="evidence" value="ECO:0007669"/>
    <property type="project" value="UniProtKB-SubCell"/>
</dbReference>
<evidence type="ECO:0000313" key="15">
    <source>
        <dbReference type="EMBL" id="OLT98932.1"/>
    </source>
</evidence>
<dbReference type="AlphaFoldDB" id="A0A1H0TUR1"/>
<keyword evidence="8 10" id="KW-0807">Transducer</keyword>
<dbReference type="Proteomes" id="UP000198549">
    <property type="component" value="Chromosome I"/>
</dbReference>
<feature type="domain" description="Methyl-accepting transducer" evidence="12">
    <location>
        <begin position="388"/>
        <end position="624"/>
    </location>
</feature>
<evidence type="ECO:0000313" key="17">
    <source>
        <dbReference type="Proteomes" id="UP000186756"/>
    </source>
</evidence>
<keyword evidence="2" id="KW-1003">Cell membrane</keyword>
<dbReference type="Pfam" id="PF02743">
    <property type="entry name" value="dCache_1"/>
    <property type="match status" value="1"/>
</dbReference>
<keyword evidence="17" id="KW-1185">Reference proteome</keyword>
<dbReference type="Gene3D" id="3.30.450.20">
    <property type="entry name" value="PAS domain"/>
    <property type="match status" value="2"/>
</dbReference>
<dbReference type="CDD" id="cd06225">
    <property type="entry name" value="HAMP"/>
    <property type="match status" value="1"/>
</dbReference>
<dbReference type="EMBL" id="MSTQ01000030">
    <property type="protein sequence ID" value="OLT98932.1"/>
    <property type="molecule type" value="Genomic_DNA"/>
</dbReference>
<keyword evidence="3" id="KW-0488">Methylation</keyword>
<comment type="similarity">
    <text evidence="9">Belongs to the methyl-accepting chemotaxis (MCP) protein family.</text>
</comment>
<dbReference type="Proteomes" id="UP000460142">
    <property type="component" value="Unassembled WGS sequence"/>
</dbReference>
<dbReference type="EMBL" id="VZPS01000022">
    <property type="protein sequence ID" value="KAB0481831.1"/>
    <property type="molecule type" value="Genomic_DNA"/>
</dbReference>
<dbReference type="PRINTS" id="PR00260">
    <property type="entry name" value="CHEMTRNSDUCR"/>
</dbReference>
<dbReference type="SMART" id="SM00283">
    <property type="entry name" value="MA"/>
    <property type="match status" value="1"/>
</dbReference>
<evidence type="ECO:0000256" key="3">
    <source>
        <dbReference type="ARBA" id="ARBA00022481"/>
    </source>
</evidence>
<dbReference type="SMART" id="SM00304">
    <property type="entry name" value="HAMP"/>
    <property type="match status" value="2"/>
</dbReference>
<protein>
    <submittedName>
        <fullName evidence="14 15">Chemotaxis protein</fullName>
    </submittedName>
    <submittedName>
        <fullName evidence="16">Methyl-accepting chemotaxis sensory transducer with Cache sensor</fullName>
    </submittedName>
</protein>
<reference evidence="17" key="2">
    <citation type="submission" date="2017-01" db="EMBL/GenBank/DDBJ databases">
        <authorList>
            <person name="Poblete-Castro I."/>
        </authorList>
    </citation>
    <scope>NUCLEOTIDE SEQUENCE [LARGE SCALE GENOMIC DNA]</scope>
    <source>
        <strain evidence="17">DSM 18361 / CCUG 53116 / MT1</strain>
    </source>
</reference>
<gene>
    <name evidence="15" type="ORF">BVK86_28080</name>
    <name evidence="14" type="ORF">F7R15_24860</name>
    <name evidence="16" type="ORF">SAMN04490202_4949</name>
</gene>
<feature type="transmembrane region" description="Helical" evidence="11">
    <location>
        <begin position="12"/>
        <end position="34"/>
    </location>
</feature>
<dbReference type="FunFam" id="1.10.287.950:FF:000001">
    <property type="entry name" value="Methyl-accepting chemotaxis sensory transducer"/>
    <property type="match status" value="1"/>
</dbReference>
<evidence type="ECO:0000259" key="13">
    <source>
        <dbReference type="PROSITE" id="PS50885"/>
    </source>
</evidence>
<dbReference type="InterPro" id="IPR004089">
    <property type="entry name" value="MCPsignal_dom"/>
</dbReference>
<dbReference type="Pfam" id="PF00672">
    <property type="entry name" value="HAMP"/>
    <property type="match status" value="1"/>
</dbReference>
<dbReference type="GO" id="GO:0006935">
    <property type="term" value="P:chemotaxis"/>
    <property type="evidence" value="ECO:0007669"/>
    <property type="project" value="UniProtKB-KW"/>
</dbReference>
<reference evidence="14 19" key="4">
    <citation type="submission" date="2019-09" db="EMBL/GenBank/DDBJ databases">
        <title>Draft genome sequences of 48 bacterial type strains from the CCUG.</title>
        <authorList>
            <person name="Tunovic T."/>
            <person name="Pineiro-Iglesias B."/>
            <person name="Unosson C."/>
            <person name="Inganas E."/>
            <person name="Ohlen M."/>
            <person name="Cardew S."/>
            <person name="Jensie-Markopoulos S."/>
            <person name="Salva-Serra F."/>
            <person name="Jaen-Luchoro D."/>
            <person name="Karlsson R."/>
            <person name="Svensson-Stadler L."/>
            <person name="Chun J."/>
            <person name="Moore E."/>
        </authorList>
    </citation>
    <scope>NUCLEOTIDE SEQUENCE [LARGE SCALE GENOMIC DNA]</scope>
    <source>
        <strain evidence="14 19">CCUG 53116</strain>
    </source>
</reference>
<dbReference type="Proteomes" id="UP000186756">
    <property type="component" value="Unassembled WGS sequence"/>
</dbReference>
<evidence type="ECO:0000256" key="2">
    <source>
        <dbReference type="ARBA" id="ARBA00022475"/>
    </source>
</evidence>
<evidence type="ECO:0000313" key="16">
    <source>
        <dbReference type="EMBL" id="SDP57684.1"/>
    </source>
</evidence>
<evidence type="ECO:0000256" key="9">
    <source>
        <dbReference type="ARBA" id="ARBA00029447"/>
    </source>
</evidence>
<keyword evidence="7 11" id="KW-0472">Membrane</keyword>
<organism evidence="16 18">
    <name type="scientific">Pseudomonas reinekei</name>
    <dbReference type="NCBI Taxonomy" id="395598"/>
    <lineage>
        <taxon>Bacteria</taxon>
        <taxon>Pseudomonadati</taxon>
        <taxon>Pseudomonadota</taxon>
        <taxon>Gammaproteobacteria</taxon>
        <taxon>Pseudomonadales</taxon>
        <taxon>Pseudomonadaceae</taxon>
        <taxon>Pseudomonas</taxon>
    </lineage>
</organism>
<name>A0A1H0TUR1_PSERE</name>
<reference evidence="16 18" key="1">
    <citation type="submission" date="2016-10" db="EMBL/GenBank/DDBJ databases">
        <authorList>
            <person name="de Groot N.N."/>
        </authorList>
    </citation>
    <scope>NUCLEOTIDE SEQUENCE [LARGE SCALE GENOMIC DNA]</scope>
    <source>
        <strain evidence="16 18">BS3776</strain>
    </source>
</reference>
<evidence type="ECO:0000256" key="10">
    <source>
        <dbReference type="PROSITE-ProRule" id="PRU00284"/>
    </source>
</evidence>
<dbReference type="GO" id="GO:0007165">
    <property type="term" value="P:signal transduction"/>
    <property type="evidence" value="ECO:0007669"/>
    <property type="project" value="UniProtKB-KW"/>
</dbReference>
<evidence type="ECO:0000256" key="6">
    <source>
        <dbReference type="ARBA" id="ARBA00022989"/>
    </source>
</evidence>
<keyword evidence="6 11" id="KW-1133">Transmembrane helix</keyword>
<evidence type="ECO:0000256" key="5">
    <source>
        <dbReference type="ARBA" id="ARBA00022692"/>
    </source>
</evidence>
<comment type="subcellular location">
    <subcellularLocation>
        <location evidence="1">Cell membrane</location>
        <topology evidence="1">Multi-pass membrane protein</topology>
    </subcellularLocation>
</comment>
<feature type="transmembrane region" description="Helical" evidence="11">
    <location>
        <begin position="308"/>
        <end position="331"/>
    </location>
</feature>
<dbReference type="PROSITE" id="PS50885">
    <property type="entry name" value="HAMP"/>
    <property type="match status" value="1"/>
</dbReference>
<evidence type="ECO:0000256" key="11">
    <source>
        <dbReference type="SAM" id="Phobius"/>
    </source>
</evidence>
<proteinExistence type="inferred from homology"/>
<evidence type="ECO:0000256" key="7">
    <source>
        <dbReference type="ARBA" id="ARBA00023136"/>
    </source>
</evidence>
<dbReference type="GO" id="GO:0004888">
    <property type="term" value="F:transmembrane signaling receptor activity"/>
    <property type="evidence" value="ECO:0007669"/>
    <property type="project" value="InterPro"/>
</dbReference>
<evidence type="ECO:0000313" key="18">
    <source>
        <dbReference type="Proteomes" id="UP000198549"/>
    </source>
</evidence>
<dbReference type="OrthoDB" id="8744489at2"/>
<dbReference type="PROSITE" id="PS50111">
    <property type="entry name" value="CHEMOTAXIS_TRANSDUC_2"/>
    <property type="match status" value="1"/>
</dbReference>
<dbReference type="PANTHER" id="PTHR32089:SF112">
    <property type="entry name" value="LYSOZYME-LIKE PROTEIN-RELATED"/>
    <property type="match status" value="1"/>
</dbReference>
<feature type="domain" description="HAMP" evidence="13">
    <location>
        <begin position="332"/>
        <end position="383"/>
    </location>
</feature>
<evidence type="ECO:0000256" key="8">
    <source>
        <dbReference type="ARBA" id="ARBA00023224"/>
    </source>
</evidence>
<accession>A0A1H0TUR1</accession>
<evidence type="ECO:0000313" key="19">
    <source>
        <dbReference type="Proteomes" id="UP000460142"/>
    </source>
</evidence>
<dbReference type="InterPro" id="IPR003660">
    <property type="entry name" value="HAMP_dom"/>
</dbReference>
<reference evidence="15" key="3">
    <citation type="submission" date="2017-01" db="EMBL/GenBank/DDBJ databases">
        <authorList>
            <person name="Mah S.A."/>
            <person name="Swanson W.J."/>
            <person name="Moy G.W."/>
            <person name="Vacquier V.D."/>
        </authorList>
    </citation>
    <scope>NUCLEOTIDE SEQUENCE [LARGE SCALE GENOMIC DNA]</scope>
    <source>
        <strain evidence="15">MT1</strain>
    </source>
</reference>
<dbReference type="InterPro" id="IPR004090">
    <property type="entry name" value="Chemotax_Me-accpt_rcpt"/>
</dbReference>
<dbReference type="PANTHER" id="PTHR32089">
    <property type="entry name" value="METHYL-ACCEPTING CHEMOTAXIS PROTEIN MCPB"/>
    <property type="match status" value="1"/>
</dbReference>
<dbReference type="SUPFAM" id="SSF58104">
    <property type="entry name" value="Methyl-accepting chemotaxis protein (MCP) signaling domain"/>
    <property type="match status" value="1"/>
</dbReference>
<dbReference type="CDD" id="cd12913">
    <property type="entry name" value="PDC1_MCP_like"/>
    <property type="match status" value="1"/>
</dbReference>
<evidence type="ECO:0000256" key="1">
    <source>
        <dbReference type="ARBA" id="ARBA00004651"/>
    </source>
</evidence>
<dbReference type="InterPro" id="IPR033479">
    <property type="entry name" value="dCache_1"/>
</dbReference>
<dbReference type="Pfam" id="PF00015">
    <property type="entry name" value="MCPsignal"/>
    <property type="match status" value="1"/>
</dbReference>
<evidence type="ECO:0000256" key="4">
    <source>
        <dbReference type="ARBA" id="ARBA00022500"/>
    </source>
</evidence>
<dbReference type="EMBL" id="LT629709">
    <property type="protein sequence ID" value="SDP57684.1"/>
    <property type="molecule type" value="Genomic_DNA"/>
</dbReference>
<evidence type="ECO:0000313" key="14">
    <source>
        <dbReference type="EMBL" id="KAB0481831.1"/>
    </source>
</evidence>
<keyword evidence="4" id="KW-0145">Chemotaxis</keyword>
<evidence type="ECO:0000259" key="12">
    <source>
        <dbReference type="PROSITE" id="PS50111"/>
    </source>
</evidence>
<dbReference type="CDD" id="cd11386">
    <property type="entry name" value="MCP_signal"/>
    <property type="match status" value="1"/>
</dbReference>
<dbReference type="Gene3D" id="1.10.287.950">
    <property type="entry name" value="Methyl-accepting chemotaxis protein"/>
    <property type="match status" value="1"/>
</dbReference>
<sequence length="660" mass="71080">MSNRSLHFKLFWTALIGTVVVMALLLGSIAYIAYGSSVKETFALVDTIVKANAKEVEVELGVGFTVAESLASVAIAMQQQQVDRKTADAMTRQLFEANPKLLGLGQYWEPNAFDGKDSEFANQPNHDATGRYLTYWNRASGSVKSEVLSGYVPENADNQYYYRPLRSRQPWASEPYAYGIGSGQKVMLVSIMVPLLQGGKAMGVAGVDIPLESITRQLSTIDAYKGYGALISSDGLYASHPDAKRLSQPADELPAAAKDAIKAGRSYSFEHDGWGYVLQPVHIGKSPNNWALMVAYPLAEAMAGINQFLYTAVIIGLVALLLLAIVLWHLLAWQIRPLSGLTVGIQAWGGELGLRFEQRSGDETGKLAGAFNQFIQRLGNLVGSIRQSSTALMQISNHLGDTTQAVAERATSQHTATEEMASGVTALAHSVTEMSQQAEDVEQLARNTEALTTHISGDMSQTLAGITHIDQTMDVVAGAVGDLEKRSQQIAGIIAVIRSIADQTNLLALNAAIEAARAGEQGRGFAVVADEVRQLAERTSRSTGEIGEMIGAIGSDVRNTVANVQQVGEAVRQGVVQLTTSAQGVDQIRQHAQDILARISEVARQTQSQAATGEQLSVAIQGVSRISEQNDQAIRSLLDQSQQLRDQAGSLNQQLTQFRD</sequence>